<protein>
    <recommendedName>
        <fullName evidence="3">NmrA-like domain-containing protein</fullName>
    </recommendedName>
</protein>
<sequence>MPPTRIALAGATGNLGPPILDALLSASHTVTVLTRLGSTSTSKLRPHPNLTITEVDFASSASMLPALTGVEVVVSAVAASAMGSQNPLIDAAVQAGVKRFIPAEFGLDSMNEKAKSLPVIKPKVATQKHLNEKVKESGGSFSWTAIANGWFLDWVLQTTTLLMDVKERKATLFNGGDARFSATLLADIAKAVVGVIEKRDETSNRVVYVQSAVVTQKQLIGYAKEKDGREWSFTVKETDELLGEIAEAEAKGDFQACFVLSPIVGCLDPEYGCDYSGHSDNELLGIKEMSQEELRSLVQGLM</sequence>
<keyword evidence="5" id="KW-1185">Reference proteome</keyword>
<dbReference type="PANTHER" id="PTHR47706:SF1">
    <property type="entry name" value="CIPA-LIKE, PUTATIVE (AFU_ORTHOLOGUE AFUA_1G12460)-RELATED"/>
    <property type="match status" value="1"/>
</dbReference>
<keyword evidence="2" id="KW-0560">Oxidoreductase</keyword>
<feature type="domain" description="NmrA-like" evidence="3">
    <location>
        <begin position="5"/>
        <end position="251"/>
    </location>
</feature>
<dbReference type="SUPFAM" id="SSF51735">
    <property type="entry name" value="NAD(P)-binding Rossmann-fold domains"/>
    <property type="match status" value="1"/>
</dbReference>
<dbReference type="InterPro" id="IPR051609">
    <property type="entry name" value="NmrA/Isoflavone_reductase-like"/>
</dbReference>
<comment type="caution">
    <text evidence="4">The sequence shown here is derived from an EMBL/GenBank/DDBJ whole genome shotgun (WGS) entry which is preliminary data.</text>
</comment>
<proteinExistence type="predicted"/>
<dbReference type="InterPro" id="IPR036291">
    <property type="entry name" value="NAD(P)-bd_dom_sf"/>
</dbReference>
<evidence type="ECO:0000313" key="4">
    <source>
        <dbReference type="EMBL" id="KAL1612149.1"/>
    </source>
</evidence>
<dbReference type="Proteomes" id="UP001521785">
    <property type="component" value="Unassembled WGS sequence"/>
</dbReference>
<evidence type="ECO:0000256" key="1">
    <source>
        <dbReference type="ARBA" id="ARBA00022857"/>
    </source>
</evidence>
<reference evidence="4 5" key="1">
    <citation type="submission" date="2024-02" db="EMBL/GenBank/DDBJ databases">
        <title>De novo assembly and annotation of 12 fungi associated with fruit tree decline syndrome in Ontario, Canada.</title>
        <authorList>
            <person name="Sulman M."/>
            <person name="Ellouze W."/>
            <person name="Ilyukhin E."/>
        </authorList>
    </citation>
    <scope>NUCLEOTIDE SEQUENCE [LARGE SCALE GENOMIC DNA]</scope>
    <source>
        <strain evidence="4 5">M42-189</strain>
    </source>
</reference>
<dbReference type="Gene3D" id="3.40.50.720">
    <property type="entry name" value="NAD(P)-binding Rossmann-like Domain"/>
    <property type="match status" value="1"/>
</dbReference>
<evidence type="ECO:0000256" key="2">
    <source>
        <dbReference type="ARBA" id="ARBA00023002"/>
    </source>
</evidence>
<dbReference type="CDD" id="cd05259">
    <property type="entry name" value="PCBER_SDR_a"/>
    <property type="match status" value="1"/>
</dbReference>
<dbReference type="PANTHER" id="PTHR47706">
    <property type="entry name" value="NMRA-LIKE FAMILY PROTEIN"/>
    <property type="match status" value="1"/>
</dbReference>
<gene>
    <name evidence="4" type="ORF">SLS60_000372</name>
</gene>
<evidence type="ECO:0000313" key="5">
    <source>
        <dbReference type="Proteomes" id="UP001521785"/>
    </source>
</evidence>
<dbReference type="InterPro" id="IPR045312">
    <property type="entry name" value="PCBER-like"/>
</dbReference>
<dbReference type="InterPro" id="IPR008030">
    <property type="entry name" value="NmrA-like"/>
</dbReference>
<organism evidence="4 5">
    <name type="scientific">Paraconiothyrium brasiliense</name>
    <dbReference type="NCBI Taxonomy" id="300254"/>
    <lineage>
        <taxon>Eukaryota</taxon>
        <taxon>Fungi</taxon>
        <taxon>Dikarya</taxon>
        <taxon>Ascomycota</taxon>
        <taxon>Pezizomycotina</taxon>
        <taxon>Dothideomycetes</taxon>
        <taxon>Pleosporomycetidae</taxon>
        <taxon>Pleosporales</taxon>
        <taxon>Massarineae</taxon>
        <taxon>Didymosphaeriaceae</taxon>
        <taxon>Paraconiothyrium</taxon>
    </lineage>
</organism>
<keyword evidence="1" id="KW-0521">NADP</keyword>
<dbReference type="Pfam" id="PF05368">
    <property type="entry name" value="NmrA"/>
    <property type="match status" value="1"/>
</dbReference>
<name>A0ABR3S780_9PLEO</name>
<dbReference type="Gene3D" id="3.90.25.10">
    <property type="entry name" value="UDP-galactose 4-epimerase, domain 1"/>
    <property type="match status" value="1"/>
</dbReference>
<accession>A0ABR3S780</accession>
<evidence type="ECO:0000259" key="3">
    <source>
        <dbReference type="Pfam" id="PF05368"/>
    </source>
</evidence>
<dbReference type="EMBL" id="JAKJXO020000001">
    <property type="protein sequence ID" value="KAL1612149.1"/>
    <property type="molecule type" value="Genomic_DNA"/>
</dbReference>